<evidence type="ECO:0000256" key="4">
    <source>
        <dbReference type="ARBA" id="ARBA00022946"/>
    </source>
</evidence>
<dbReference type="Pfam" id="PF01636">
    <property type="entry name" value="APH"/>
    <property type="match status" value="1"/>
</dbReference>
<evidence type="ECO:0000313" key="9">
    <source>
        <dbReference type="Proteomes" id="UP001583193"/>
    </source>
</evidence>
<evidence type="ECO:0000259" key="7">
    <source>
        <dbReference type="Pfam" id="PF01636"/>
    </source>
</evidence>
<accession>A0ABR3XR64</accession>
<evidence type="ECO:0000256" key="5">
    <source>
        <dbReference type="ARBA" id="ARBA00023128"/>
    </source>
</evidence>
<keyword evidence="5" id="KW-0496">Mitochondrion</keyword>
<proteinExistence type="inferred from homology"/>
<comment type="similarity">
    <text evidence="2">Belongs to the AIM9 family.</text>
</comment>
<gene>
    <name evidence="8" type="ORF">Plec18167_004555</name>
</gene>
<feature type="domain" description="Aminoglycoside phosphotransferase" evidence="7">
    <location>
        <begin position="10"/>
        <end position="179"/>
    </location>
</feature>
<dbReference type="PANTHER" id="PTHR36091:SF1">
    <property type="entry name" value="ALTERED INHERITANCE OF MITOCHONDRIA PROTEIN 9, MITOCHONDRIAL"/>
    <property type="match status" value="1"/>
</dbReference>
<dbReference type="InterPro" id="IPR002575">
    <property type="entry name" value="Aminoglycoside_PTrfase"/>
</dbReference>
<comment type="caution">
    <text evidence="8">The sequence shown here is derived from an EMBL/GenBank/DDBJ whole genome shotgun (WGS) entry which is preliminary data.</text>
</comment>
<organism evidence="8 9">
    <name type="scientific">Paecilomyces lecythidis</name>
    <dbReference type="NCBI Taxonomy" id="3004212"/>
    <lineage>
        <taxon>Eukaryota</taxon>
        <taxon>Fungi</taxon>
        <taxon>Dikarya</taxon>
        <taxon>Ascomycota</taxon>
        <taxon>Pezizomycotina</taxon>
        <taxon>Eurotiomycetes</taxon>
        <taxon>Eurotiomycetidae</taxon>
        <taxon>Eurotiales</taxon>
        <taxon>Thermoascaceae</taxon>
        <taxon>Paecilomyces</taxon>
    </lineage>
</organism>
<dbReference type="PANTHER" id="PTHR36091">
    <property type="entry name" value="ALTERED INHERITANCE OF MITOCHONDRIA PROTEIN 9, MITOCHONDRIAL"/>
    <property type="match status" value="1"/>
</dbReference>
<dbReference type="InterPro" id="IPR011009">
    <property type="entry name" value="Kinase-like_dom_sf"/>
</dbReference>
<dbReference type="EMBL" id="JAVDPF010000012">
    <property type="protein sequence ID" value="KAL1878481.1"/>
    <property type="molecule type" value="Genomic_DNA"/>
</dbReference>
<evidence type="ECO:0000256" key="2">
    <source>
        <dbReference type="ARBA" id="ARBA00005543"/>
    </source>
</evidence>
<dbReference type="InterPro" id="IPR051035">
    <property type="entry name" value="Mito_inheritance_9"/>
</dbReference>
<comment type="subcellular location">
    <subcellularLocation>
        <location evidence="1">Mitochondrion</location>
    </subcellularLocation>
</comment>
<protein>
    <recommendedName>
        <fullName evidence="3">Altered inheritance of mitochondria protein 9, mitochondrial</fullName>
    </recommendedName>
    <alternativeName>
        <fullName evidence="6">Found in mitochondrial proteome protein 29</fullName>
    </alternativeName>
</protein>
<evidence type="ECO:0000256" key="3">
    <source>
        <dbReference type="ARBA" id="ARBA00016197"/>
    </source>
</evidence>
<evidence type="ECO:0000256" key="1">
    <source>
        <dbReference type="ARBA" id="ARBA00004173"/>
    </source>
</evidence>
<reference evidence="8 9" key="1">
    <citation type="journal article" date="2024" name="IMA Fungus">
        <title>IMA Genome - F19 : A genome assembly and annotation guide to empower mycologists, including annotated draft genome sequences of Ceratocystis pirilliformis, Diaporthe australafricana, Fusarium ophioides, Paecilomyces lecythidis, and Sporothrix stenoceras.</title>
        <authorList>
            <person name="Aylward J."/>
            <person name="Wilson A.M."/>
            <person name="Visagie C.M."/>
            <person name="Spraker J."/>
            <person name="Barnes I."/>
            <person name="Buitendag C."/>
            <person name="Ceriani C."/>
            <person name="Del Mar Angel L."/>
            <person name="du Plessis D."/>
            <person name="Fuchs T."/>
            <person name="Gasser K."/>
            <person name="Kramer D."/>
            <person name="Li W."/>
            <person name="Munsamy K."/>
            <person name="Piso A."/>
            <person name="Price J.L."/>
            <person name="Sonnekus B."/>
            <person name="Thomas C."/>
            <person name="van der Nest A."/>
            <person name="van Dijk A."/>
            <person name="van Heerden A."/>
            <person name="van Vuuren N."/>
            <person name="Yilmaz N."/>
            <person name="Duong T.A."/>
            <person name="van der Merwe N.A."/>
            <person name="Wingfield M.J."/>
            <person name="Wingfield B.D."/>
        </authorList>
    </citation>
    <scope>NUCLEOTIDE SEQUENCE [LARGE SCALE GENOMIC DNA]</scope>
    <source>
        <strain evidence="8 9">CMW 18167</strain>
    </source>
</reference>
<sequence>MIKLAEGGFNKIFLLRMDDGYEVVARIPTPIAGPPHYTTASEVVTLRFLRNVLHVPVPEILVYSTDATNPVGAEYIILERLQGDSLASPAARRELAWISEYAKPQPRKTFLLQTDDPIDPNEHAKLLHDSMRLAPLLAPQEPELTSPILRHPDLSLANVILAPNSTEVLSIIDWQDSAILPLFAQAGYPAFCEHDMTKPQPLKQPKLPENFESMDPVEKEQTRLKFRMEEANVYYIALTGLDNPLHLKAFRLRHLGLRQYLLAQTGFQWDADLVDLKAALVGITRADSLGIDAEGGTEPENYEHAVEMNKKWRLTMLEESDDHEKDICWRIWPYKDDNDNSEPPAI</sequence>
<name>A0ABR3XR64_9EURO</name>
<dbReference type="Proteomes" id="UP001583193">
    <property type="component" value="Unassembled WGS sequence"/>
</dbReference>
<evidence type="ECO:0000256" key="6">
    <source>
        <dbReference type="ARBA" id="ARBA00031849"/>
    </source>
</evidence>
<dbReference type="SUPFAM" id="SSF56112">
    <property type="entry name" value="Protein kinase-like (PK-like)"/>
    <property type="match status" value="1"/>
</dbReference>
<evidence type="ECO:0000313" key="8">
    <source>
        <dbReference type="EMBL" id="KAL1878481.1"/>
    </source>
</evidence>
<keyword evidence="9" id="KW-1185">Reference proteome</keyword>
<keyword evidence="4" id="KW-0809">Transit peptide</keyword>
<dbReference type="CDD" id="cd05120">
    <property type="entry name" value="APH_ChoK_like"/>
    <property type="match status" value="1"/>
</dbReference>